<organism evidence="1">
    <name type="scientific">marine metagenome</name>
    <dbReference type="NCBI Taxonomy" id="408172"/>
    <lineage>
        <taxon>unclassified sequences</taxon>
        <taxon>metagenomes</taxon>
        <taxon>ecological metagenomes</taxon>
    </lineage>
</organism>
<feature type="non-terminal residue" evidence="1">
    <location>
        <position position="58"/>
    </location>
</feature>
<reference evidence="1" key="1">
    <citation type="submission" date="2018-05" db="EMBL/GenBank/DDBJ databases">
        <authorList>
            <person name="Lanie J.A."/>
            <person name="Ng W.-L."/>
            <person name="Kazmierczak K.M."/>
            <person name="Andrzejewski T.M."/>
            <person name="Davidsen T.M."/>
            <person name="Wayne K.J."/>
            <person name="Tettelin H."/>
            <person name="Glass J.I."/>
            <person name="Rusch D."/>
            <person name="Podicherti R."/>
            <person name="Tsui H.-C.T."/>
            <person name="Winkler M.E."/>
        </authorList>
    </citation>
    <scope>NUCLEOTIDE SEQUENCE</scope>
</reference>
<dbReference type="GO" id="GO:0016773">
    <property type="term" value="F:phosphotransferase activity, alcohol group as acceptor"/>
    <property type="evidence" value="ECO:0007669"/>
    <property type="project" value="InterPro"/>
</dbReference>
<dbReference type="EMBL" id="UINC01040565">
    <property type="protein sequence ID" value="SVB40619.1"/>
    <property type="molecule type" value="Genomic_DNA"/>
</dbReference>
<evidence type="ECO:0000313" key="1">
    <source>
        <dbReference type="EMBL" id="SVB40619.1"/>
    </source>
</evidence>
<dbReference type="AlphaFoldDB" id="A0A382DQY4"/>
<dbReference type="InterPro" id="IPR005338">
    <property type="entry name" value="Anhydro_N_Ac-Mur_kinase"/>
</dbReference>
<dbReference type="Pfam" id="PF03702">
    <property type="entry name" value="AnmK"/>
    <property type="match status" value="1"/>
</dbReference>
<protein>
    <recommendedName>
        <fullName evidence="2">Anhydro-N-acetylmuramic acid kinase</fullName>
    </recommendedName>
</protein>
<sequence length="58" mass="6460">MAKKKVFRAIGLMSGTSLDGIDVAYLESNGFSLSLLGGWATYPYSKSFRNRLRRINSD</sequence>
<dbReference type="GO" id="GO:0009254">
    <property type="term" value="P:peptidoglycan turnover"/>
    <property type="evidence" value="ECO:0007669"/>
    <property type="project" value="InterPro"/>
</dbReference>
<accession>A0A382DQY4</accession>
<dbReference type="Gene3D" id="3.30.420.40">
    <property type="match status" value="1"/>
</dbReference>
<dbReference type="GO" id="GO:0006040">
    <property type="term" value="P:amino sugar metabolic process"/>
    <property type="evidence" value="ECO:0007669"/>
    <property type="project" value="InterPro"/>
</dbReference>
<gene>
    <name evidence="1" type="ORF">METZ01_LOCUS193473</name>
</gene>
<proteinExistence type="predicted"/>
<name>A0A382DQY4_9ZZZZ</name>
<dbReference type="GO" id="GO:0005524">
    <property type="term" value="F:ATP binding"/>
    <property type="evidence" value="ECO:0007669"/>
    <property type="project" value="InterPro"/>
</dbReference>
<evidence type="ECO:0008006" key="2">
    <source>
        <dbReference type="Google" id="ProtNLM"/>
    </source>
</evidence>